<comment type="similarity">
    <text evidence="1">Belongs to the patched family.</text>
</comment>
<reference evidence="5 6" key="1">
    <citation type="submission" date="2015-12" db="EMBL/GenBank/DDBJ databases">
        <title>The genome of Folsomia candida.</title>
        <authorList>
            <person name="Faddeeva A."/>
            <person name="Derks M.F."/>
            <person name="Anvar Y."/>
            <person name="Smit S."/>
            <person name="Van Straalen N."/>
            <person name="Roelofs D."/>
        </authorList>
    </citation>
    <scope>NUCLEOTIDE SEQUENCE [LARGE SCALE GENOMIC DNA]</scope>
    <source>
        <strain evidence="5 6">VU population</strain>
        <tissue evidence="5">Whole body</tissue>
    </source>
</reference>
<keyword evidence="3" id="KW-0812">Transmembrane</keyword>
<feature type="transmembrane region" description="Helical" evidence="3">
    <location>
        <begin position="413"/>
        <end position="433"/>
    </location>
</feature>
<feature type="transmembrane region" description="Helical" evidence="3">
    <location>
        <begin position="351"/>
        <end position="369"/>
    </location>
</feature>
<dbReference type="GO" id="GO:0016020">
    <property type="term" value="C:membrane"/>
    <property type="evidence" value="ECO:0007669"/>
    <property type="project" value="TreeGrafter"/>
</dbReference>
<dbReference type="PANTHER" id="PTHR10796">
    <property type="entry name" value="PATCHED-RELATED"/>
    <property type="match status" value="1"/>
</dbReference>
<proteinExistence type="inferred from homology"/>
<feature type="compositionally biased region" description="Low complexity" evidence="2">
    <location>
        <begin position="155"/>
        <end position="168"/>
    </location>
</feature>
<dbReference type="AlphaFoldDB" id="A0A226EI60"/>
<dbReference type="InterPro" id="IPR000731">
    <property type="entry name" value="SSD"/>
</dbReference>
<accession>A0A226EI60</accession>
<feature type="transmembrane region" description="Helical" evidence="3">
    <location>
        <begin position="793"/>
        <end position="811"/>
    </location>
</feature>
<dbReference type="PROSITE" id="PS50156">
    <property type="entry name" value="SSD"/>
    <property type="match status" value="1"/>
</dbReference>
<keyword evidence="3" id="KW-1133">Transmembrane helix</keyword>
<dbReference type="EMBL" id="LNIX01000003">
    <property type="protein sequence ID" value="OXA57109.1"/>
    <property type="molecule type" value="Genomic_DNA"/>
</dbReference>
<feature type="region of interest" description="Disordered" evidence="2">
    <location>
        <begin position="150"/>
        <end position="169"/>
    </location>
</feature>
<organism evidence="5 6">
    <name type="scientific">Folsomia candida</name>
    <name type="common">Springtail</name>
    <dbReference type="NCBI Taxonomy" id="158441"/>
    <lineage>
        <taxon>Eukaryota</taxon>
        <taxon>Metazoa</taxon>
        <taxon>Ecdysozoa</taxon>
        <taxon>Arthropoda</taxon>
        <taxon>Hexapoda</taxon>
        <taxon>Collembola</taxon>
        <taxon>Entomobryomorpha</taxon>
        <taxon>Isotomoidea</taxon>
        <taxon>Isotomidae</taxon>
        <taxon>Proisotominae</taxon>
        <taxon>Folsomia</taxon>
    </lineage>
</organism>
<dbReference type="Gene3D" id="1.20.1640.10">
    <property type="entry name" value="Multidrug efflux transporter AcrB transmembrane domain"/>
    <property type="match status" value="2"/>
</dbReference>
<dbReference type="OrthoDB" id="6510177at2759"/>
<keyword evidence="6" id="KW-1185">Reference proteome</keyword>
<dbReference type="PANTHER" id="PTHR10796:SF130">
    <property type="entry name" value="PATCHED DOMAIN-CONTAINING PROTEIN 3-LIKE PROTEIN"/>
    <property type="match status" value="1"/>
</dbReference>
<feature type="domain" description="SSD" evidence="4">
    <location>
        <begin position="350"/>
        <end position="515"/>
    </location>
</feature>
<feature type="transmembrane region" description="Helical" evidence="3">
    <location>
        <begin position="887"/>
        <end position="910"/>
    </location>
</feature>
<feature type="transmembrane region" description="Helical" evidence="3">
    <location>
        <begin position="381"/>
        <end position="407"/>
    </location>
</feature>
<feature type="transmembrane region" description="Helical" evidence="3">
    <location>
        <begin position="818"/>
        <end position="839"/>
    </location>
</feature>
<dbReference type="InterPro" id="IPR051697">
    <property type="entry name" value="Patched_domain-protein"/>
</dbReference>
<evidence type="ECO:0000256" key="3">
    <source>
        <dbReference type="SAM" id="Phobius"/>
    </source>
</evidence>
<name>A0A226EI60_FOLCA</name>
<sequence>MVENSGNILEKLSVRSKTSLENFFYRWGFTVATHPGKFVSICVLATVLFGSGIILIKEESRPDKLILPATAEYAVNTEWIRSKVAIPLRENYAGIVADNVLTPEVMKVLIDLHEKVKAVSTRDGKTWSDVCFRVPVTKIDLGEESLRRKRREANNSDASATISSSGSHNDWDSAFDDDFFKESTEEDVKPKQWTVYHSIPESLYCSIIDTLEEACLESNPVELWSYDKDVIYNLTQEEIIRVFNHEIISPVFGRKTKYKMELGGKIEKNEKGEIIKAESLLMTWDVKVDITQEMITDTQGLVGDAAGLEWEKEWIKSMKKFAKEMPSGIKLHFLNAACWGDILDETLIQEGIVLVCGFGIMFLYVAMMLGKPNMIEQRPFLTLAGLGSIAFSLIIGCGFCAFLSFPFMTLNRVMPFLILGIGIDDMFVIMQCFNNLDQHDSLKKTKMGTIPERIALTLKNAGVSITLTSLTDIAAFGVGCLSTIPSLRSFCLYAVVGISVLFIFQCTLFVACLAIDQKRLEERRNAFLFCIQYEEDKIPRSSTKNYDKGLIQMFFDKILSKYLLTKTSKVIVIISTVFLLASGIYGNVHLRQHSDALWFIPEDSYMVQFIRMFNTNYPKIGYPGLLVAHEMNWTESLPIFGELLEDLQESPHLHEIMQFYTSLKDFVMDVYEIDLSEQQLNEQQFSTYMGKFLWSPYGARYKYFFKLNDTFSCGESLPDIKTAIVPFHFKRFIDGSQEHLTAMNAIKSLVRNTSRDVTFNKNSGDEGRVFFWAQISIAWEVDEIIKAEMYKNLALSMGCVMLAILILLANLKMCLQCGICVIITVIDVSGFMHFWGLSIDSVACTILVLSVGLSVDYAAHICLAFMESRKGSKTERAQDALRTIGPAVFNGGFSTFLGVILLINAQTVAAFSFFKIFSLVVVFGLFHGLIFLPVLLSLFGSEPSLLEKKARHERISGGESNCSKLLEMHSLAEGGHLEEMASDQYCTDVKSGLKNGYPRS</sequence>
<feature type="transmembrane region" description="Helical" evidence="3">
    <location>
        <begin position="490"/>
        <end position="515"/>
    </location>
</feature>
<dbReference type="SUPFAM" id="SSF82866">
    <property type="entry name" value="Multidrug efflux transporter AcrB transmembrane domain"/>
    <property type="match status" value="2"/>
</dbReference>
<evidence type="ECO:0000256" key="1">
    <source>
        <dbReference type="ARBA" id="ARBA00005585"/>
    </source>
</evidence>
<feature type="transmembrane region" description="Helical" evidence="3">
    <location>
        <begin position="845"/>
        <end position="866"/>
    </location>
</feature>
<gene>
    <name evidence="5" type="ORF">Fcan01_07064</name>
</gene>
<protein>
    <submittedName>
        <fullName evidence="5">Patched domain-containing protein 3</fullName>
    </submittedName>
</protein>
<evidence type="ECO:0000256" key="2">
    <source>
        <dbReference type="SAM" id="MobiDB-lite"/>
    </source>
</evidence>
<dbReference type="OMA" id="WVTDEII"/>
<evidence type="ECO:0000313" key="5">
    <source>
        <dbReference type="EMBL" id="OXA57109.1"/>
    </source>
</evidence>
<feature type="transmembrane region" description="Helical" evidence="3">
    <location>
        <begin position="454"/>
        <end position="478"/>
    </location>
</feature>
<dbReference type="InterPro" id="IPR053958">
    <property type="entry name" value="HMGCR/SNAP/NPC1-like_SSD"/>
</dbReference>
<keyword evidence="3" id="KW-0472">Membrane</keyword>
<dbReference type="Pfam" id="PF12349">
    <property type="entry name" value="Sterol-sensing"/>
    <property type="match status" value="1"/>
</dbReference>
<feature type="transmembrane region" description="Helical" evidence="3">
    <location>
        <begin position="570"/>
        <end position="588"/>
    </location>
</feature>
<evidence type="ECO:0000313" key="6">
    <source>
        <dbReference type="Proteomes" id="UP000198287"/>
    </source>
</evidence>
<evidence type="ECO:0000259" key="4">
    <source>
        <dbReference type="PROSITE" id="PS50156"/>
    </source>
</evidence>
<feature type="transmembrane region" description="Helical" evidence="3">
    <location>
        <begin position="916"/>
        <end position="939"/>
    </location>
</feature>
<dbReference type="Proteomes" id="UP000198287">
    <property type="component" value="Unassembled WGS sequence"/>
</dbReference>
<comment type="caution">
    <text evidence="5">The sequence shown here is derived from an EMBL/GenBank/DDBJ whole genome shotgun (WGS) entry which is preliminary data.</text>
</comment>